<proteinExistence type="predicted"/>
<dbReference type="GeneID" id="33936902"/>
<gene>
    <name evidence="1" type="ORF">VFPPC_18026</name>
</gene>
<sequence>MSSSNRREHIISSATEELRQLWQRFDVEDKLQTKRELEVMLNEFPERTRQGLVSKLLEVHNPERKISQVVSGVGKVLATFDPDVVRRLRQQETVFEKLALAFISMEN</sequence>
<evidence type="ECO:0000313" key="2">
    <source>
        <dbReference type="Proteomes" id="UP000078397"/>
    </source>
</evidence>
<evidence type="ECO:0000313" key="1">
    <source>
        <dbReference type="EMBL" id="OWT42771.1"/>
    </source>
</evidence>
<name>A0A219APZ0_METCM</name>
<keyword evidence="2" id="KW-1185">Reference proteome</keyword>
<dbReference type="AlphaFoldDB" id="A0A219APZ0"/>
<dbReference type="RefSeq" id="XP_022285247.1">
    <property type="nucleotide sequence ID" value="XM_022429687.1"/>
</dbReference>
<protein>
    <submittedName>
        <fullName evidence="1">Uncharacterized protein</fullName>
    </submittedName>
</protein>
<dbReference type="EMBL" id="LSBJ02000006">
    <property type="protein sequence ID" value="OWT42771.1"/>
    <property type="molecule type" value="Genomic_DNA"/>
</dbReference>
<accession>A0A219APZ0</accession>
<reference evidence="1 2" key="1">
    <citation type="journal article" date="2016" name="PLoS Pathog.">
        <title>Biosynthesis of antibiotic leucinostatins in bio-control fungus Purpureocillium lilacinum and their inhibition on phytophthora revealed by genome mining.</title>
        <authorList>
            <person name="Wang G."/>
            <person name="Liu Z."/>
            <person name="Lin R."/>
            <person name="Li E."/>
            <person name="Mao Z."/>
            <person name="Ling J."/>
            <person name="Yang Y."/>
            <person name="Yin W.B."/>
            <person name="Xie B."/>
        </authorList>
    </citation>
    <scope>NUCLEOTIDE SEQUENCE [LARGE SCALE GENOMIC DNA]</scope>
    <source>
        <strain evidence="1">170</strain>
    </source>
</reference>
<organism evidence="1 2">
    <name type="scientific">Pochonia chlamydosporia 170</name>
    <dbReference type="NCBI Taxonomy" id="1380566"/>
    <lineage>
        <taxon>Eukaryota</taxon>
        <taxon>Fungi</taxon>
        <taxon>Dikarya</taxon>
        <taxon>Ascomycota</taxon>
        <taxon>Pezizomycotina</taxon>
        <taxon>Sordariomycetes</taxon>
        <taxon>Hypocreomycetidae</taxon>
        <taxon>Hypocreales</taxon>
        <taxon>Clavicipitaceae</taxon>
        <taxon>Pochonia</taxon>
    </lineage>
</organism>
<dbReference type="Proteomes" id="UP000078397">
    <property type="component" value="Unassembled WGS sequence"/>
</dbReference>
<comment type="caution">
    <text evidence="1">The sequence shown here is derived from an EMBL/GenBank/DDBJ whole genome shotgun (WGS) entry which is preliminary data.</text>
</comment>
<dbReference type="KEGG" id="pchm:VFPPC_18026"/>